<proteinExistence type="predicted"/>
<comment type="caution">
    <text evidence="1">The sequence shown here is derived from an EMBL/GenBank/DDBJ whole genome shotgun (WGS) entry which is preliminary data.</text>
</comment>
<dbReference type="Proteomes" id="UP001586593">
    <property type="component" value="Unassembled WGS sequence"/>
</dbReference>
<gene>
    <name evidence="1" type="ORF">VTK73DRAFT_3453</name>
</gene>
<dbReference type="EMBL" id="JAZHXJ010000206">
    <property type="protein sequence ID" value="KAL1868873.1"/>
    <property type="molecule type" value="Genomic_DNA"/>
</dbReference>
<reference evidence="1 2" key="1">
    <citation type="journal article" date="2024" name="Commun. Biol.">
        <title>Comparative genomic analysis of thermophilic fungi reveals convergent evolutionary adaptations and gene losses.</title>
        <authorList>
            <person name="Steindorff A.S."/>
            <person name="Aguilar-Pontes M.V."/>
            <person name="Robinson A.J."/>
            <person name="Andreopoulos B."/>
            <person name="LaButti K."/>
            <person name="Kuo A."/>
            <person name="Mondo S."/>
            <person name="Riley R."/>
            <person name="Otillar R."/>
            <person name="Haridas S."/>
            <person name="Lipzen A."/>
            <person name="Grimwood J."/>
            <person name="Schmutz J."/>
            <person name="Clum A."/>
            <person name="Reid I.D."/>
            <person name="Moisan M.C."/>
            <person name="Butler G."/>
            <person name="Nguyen T.T.M."/>
            <person name="Dewar K."/>
            <person name="Conant G."/>
            <person name="Drula E."/>
            <person name="Henrissat B."/>
            <person name="Hansel C."/>
            <person name="Singer S."/>
            <person name="Hutchinson M.I."/>
            <person name="de Vries R.P."/>
            <person name="Natvig D.O."/>
            <person name="Powell A.J."/>
            <person name="Tsang A."/>
            <person name="Grigoriev I.V."/>
        </authorList>
    </citation>
    <scope>NUCLEOTIDE SEQUENCE [LARGE SCALE GENOMIC DNA]</scope>
    <source>
        <strain evidence="1 2">ATCC 24622</strain>
    </source>
</reference>
<accession>A0ABR3WZI0</accession>
<evidence type="ECO:0000313" key="1">
    <source>
        <dbReference type="EMBL" id="KAL1868873.1"/>
    </source>
</evidence>
<organism evidence="1 2">
    <name type="scientific">Phialemonium thermophilum</name>
    <dbReference type="NCBI Taxonomy" id="223376"/>
    <lineage>
        <taxon>Eukaryota</taxon>
        <taxon>Fungi</taxon>
        <taxon>Dikarya</taxon>
        <taxon>Ascomycota</taxon>
        <taxon>Pezizomycotina</taxon>
        <taxon>Sordariomycetes</taxon>
        <taxon>Sordariomycetidae</taxon>
        <taxon>Cephalothecales</taxon>
        <taxon>Cephalothecaceae</taxon>
        <taxon>Phialemonium</taxon>
    </lineage>
</organism>
<name>A0ABR3WZI0_9PEZI</name>
<keyword evidence="2" id="KW-1185">Reference proteome</keyword>
<sequence length="129" mass="13946">MRQSVPMSAQPGATTIVNSHPCTRRVRVTDAHALDDGADGQQQRQVQGVEARLGRALAAVPPRVLVDEPVGEPACVRLADEAADEQRDAEDEARLRRVEAVVLAEDDRARGSFGKIGDPVSADERLEKQ</sequence>
<evidence type="ECO:0000313" key="2">
    <source>
        <dbReference type="Proteomes" id="UP001586593"/>
    </source>
</evidence>
<protein>
    <submittedName>
        <fullName evidence="1">Uncharacterized protein</fullName>
    </submittedName>
</protein>